<name>A0A437A6W8_ARTFL</name>
<dbReference type="EMBL" id="SAEB01000006">
    <property type="protein sequence ID" value="RVD86905.1"/>
    <property type="molecule type" value="Genomic_DNA"/>
</dbReference>
<dbReference type="VEuPathDB" id="FungiDB:DFL_005156"/>
<dbReference type="AlphaFoldDB" id="A0A437A6W8"/>
<organism evidence="1 2">
    <name type="scientific">Arthrobotrys flagrans</name>
    <name type="common">Nematode-trapping fungus</name>
    <name type="synonym">Trichothecium flagrans</name>
    <dbReference type="NCBI Taxonomy" id="97331"/>
    <lineage>
        <taxon>Eukaryota</taxon>
        <taxon>Fungi</taxon>
        <taxon>Dikarya</taxon>
        <taxon>Ascomycota</taxon>
        <taxon>Pezizomycotina</taxon>
        <taxon>Orbiliomycetes</taxon>
        <taxon>Orbiliales</taxon>
        <taxon>Orbiliaceae</taxon>
        <taxon>Arthrobotrys</taxon>
    </lineage>
</organism>
<sequence>MWAIIDRRLWSNGDHKSARNFKLIYALPGAAIGRLRDKDLRVFLDFIPGYNSDLSSKEYYLILDFSYRRDMAKSEYRRGAVIMMASLVDYLYDMYIVNGPPISQKPAEDELDDRQASDYELYSRDNLEIGAKHENSDYLTEYDEEEEITNDGQENYDENQMDEDYDAENYPRNQGGISVGELSYIVPPTPTKKEEVVEFEIVPYVNRFSSAGANYIKTFDMPIHT</sequence>
<dbReference type="GeneID" id="93587467"/>
<proteinExistence type="predicted"/>
<protein>
    <submittedName>
        <fullName evidence="1">Uncharacterized protein</fullName>
    </submittedName>
</protein>
<evidence type="ECO:0000313" key="1">
    <source>
        <dbReference type="EMBL" id="RVD86905.1"/>
    </source>
</evidence>
<evidence type="ECO:0000313" key="2">
    <source>
        <dbReference type="Proteomes" id="UP000283090"/>
    </source>
</evidence>
<dbReference type="Proteomes" id="UP000283090">
    <property type="component" value="Unassembled WGS sequence"/>
</dbReference>
<gene>
    <name evidence="1" type="ORF">DFL_005156</name>
</gene>
<reference evidence="1 2" key="1">
    <citation type="submission" date="2019-01" db="EMBL/GenBank/DDBJ databases">
        <title>Intercellular communication is required for trap formation in the nematode-trapping fungus Duddingtonia flagrans.</title>
        <authorList>
            <person name="Youssar L."/>
            <person name="Wernet V."/>
            <person name="Hensel N."/>
            <person name="Hildebrandt H.-G."/>
            <person name="Fischer R."/>
        </authorList>
    </citation>
    <scope>NUCLEOTIDE SEQUENCE [LARGE SCALE GENOMIC DNA]</scope>
    <source>
        <strain evidence="1 2">CBS H-5679</strain>
    </source>
</reference>
<accession>A0A437A6W8</accession>
<comment type="caution">
    <text evidence="1">The sequence shown here is derived from an EMBL/GenBank/DDBJ whole genome shotgun (WGS) entry which is preliminary data.</text>
</comment>
<keyword evidence="2" id="KW-1185">Reference proteome</keyword>
<dbReference type="RefSeq" id="XP_067492449.1">
    <property type="nucleotide sequence ID" value="XM_067634374.1"/>
</dbReference>
<dbReference type="OrthoDB" id="10542158at2759"/>